<evidence type="ECO:0000256" key="2">
    <source>
        <dbReference type="ARBA" id="ARBA00022475"/>
    </source>
</evidence>
<name>A0A9J7XKA1_CYPCA</name>
<keyword evidence="4 13" id="KW-1133">Transmembrane helix</keyword>
<feature type="transmembrane region" description="Helical" evidence="13">
    <location>
        <begin position="386"/>
        <end position="405"/>
    </location>
</feature>
<accession>A0A9J7XKA1</accession>
<dbReference type="GeneTree" id="ENSGT00940000155539"/>
<dbReference type="GO" id="GO:0014059">
    <property type="term" value="P:regulation of dopamine secretion"/>
    <property type="evidence" value="ECO:0007669"/>
    <property type="project" value="TreeGrafter"/>
</dbReference>
<dbReference type="Pfam" id="PF00001">
    <property type="entry name" value="7tm_1"/>
    <property type="match status" value="2"/>
</dbReference>
<keyword evidence="10 11" id="KW-0807">Transducer</keyword>
<dbReference type="SMART" id="SM01381">
    <property type="entry name" value="7TM_GPCR_Srsx"/>
    <property type="match status" value="1"/>
</dbReference>
<dbReference type="SUPFAM" id="SSF81321">
    <property type="entry name" value="Family A G protein-coupled receptor-like"/>
    <property type="match status" value="1"/>
</dbReference>
<evidence type="ECO:0000256" key="4">
    <source>
        <dbReference type="ARBA" id="ARBA00022989"/>
    </source>
</evidence>
<feature type="transmembrane region" description="Helical" evidence="13">
    <location>
        <begin position="346"/>
        <end position="366"/>
    </location>
</feature>
<dbReference type="GO" id="GO:0060158">
    <property type="term" value="P:phospholipase C-activating dopamine receptor signaling pathway"/>
    <property type="evidence" value="ECO:0007669"/>
    <property type="project" value="TreeGrafter"/>
</dbReference>
<dbReference type="PANTHER" id="PTHR24248">
    <property type="entry name" value="ADRENERGIC RECEPTOR-RELATED G-PROTEIN COUPLED RECEPTOR"/>
    <property type="match status" value="1"/>
</dbReference>
<keyword evidence="16" id="KW-1185">Reference proteome</keyword>
<dbReference type="Proteomes" id="UP001108240">
    <property type="component" value="Unplaced"/>
</dbReference>
<dbReference type="GO" id="GO:0004938">
    <property type="term" value="F:alpha2-adrenergic receptor activity"/>
    <property type="evidence" value="ECO:0007669"/>
    <property type="project" value="UniProtKB-ARBA"/>
</dbReference>
<dbReference type="GO" id="GO:0098978">
    <property type="term" value="C:glutamatergic synapse"/>
    <property type="evidence" value="ECO:0007669"/>
    <property type="project" value="TreeGrafter"/>
</dbReference>
<feature type="transmembrane region" description="Helical" evidence="13">
    <location>
        <begin position="69"/>
        <end position="91"/>
    </location>
</feature>
<dbReference type="PRINTS" id="PR00237">
    <property type="entry name" value="GPCRRHODOPSN"/>
</dbReference>
<dbReference type="GO" id="GO:0043266">
    <property type="term" value="P:regulation of potassium ion transport"/>
    <property type="evidence" value="ECO:0007669"/>
    <property type="project" value="TreeGrafter"/>
</dbReference>
<dbReference type="GO" id="GO:0001591">
    <property type="term" value="F:dopamine neurotransmitter receptor activity, coupled via Gi/Go"/>
    <property type="evidence" value="ECO:0007669"/>
    <property type="project" value="TreeGrafter"/>
</dbReference>
<dbReference type="PROSITE" id="PS00237">
    <property type="entry name" value="G_PROTEIN_RECEP_F1_1"/>
    <property type="match status" value="1"/>
</dbReference>
<comment type="subcellular location">
    <subcellularLocation>
        <location evidence="1">Cell membrane</location>
        <topology evidence="1">Multi-pass membrane protein</topology>
    </subcellularLocation>
</comment>
<dbReference type="GO" id="GO:0051967">
    <property type="term" value="P:negative regulation of synaptic transmission, glutamatergic"/>
    <property type="evidence" value="ECO:0007669"/>
    <property type="project" value="TreeGrafter"/>
</dbReference>
<protein>
    <submittedName>
        <fullName evidence="15">Dopamine receptor D2b</fullName>
    </submittedName>
</protein>
<evidence type="ECO:0000256" key="5">
    <source>
        <dbReference type="ARBA" id="ARBA00023040"/>
    </source>
</evidence>
<dbReference type="InterPro" id="IPR000929">
    <property type="entry name" value="Dopamine_rcpt"/>
</dbReference>
<keyword evidence="5 11" id="KW-0297">G-protein coupled receptor</keyword>
<keyword evidence="7" id="KW-1015">Disulfide bond</keyword>
<evidence type="ECO:0000313" key="16">
    <source>
        <dbReference type="Proteomes" id="UP001108240"/>
    </source>
</evidence>
<evidence type="ECO:0000256" key="13">
    <source>
        <dbReference type="SAM" id="Phobius"/>
    </source>
</evidence>
<dbReference type="AlphaFoldDB" id="A0A9J7XKA1"/>
<feature type="compositionally biased region" description="Basic and acidic residues" evidence="12">
    <location>
        <begin position="296"/>
        <end position="314"/>
    </location>
</feature>
<keyword evidence="9" id="KW-0325">Glycoprotein</keyword>
<dbReference type="InterPro" id="IPR017452">
    <property type="entry name" value="GPCR_Rhodpsn_7TM"/>
</dbReference>
<organism evidence="15 16">
    <name type="scientific">Cyprinus carpio carpio</name>
    <dbReference type="NCBI Taxonomy" id="630221"/>
    <lineage>
        <taxon>Eukaryota</taxon>
        <taxon>Metazoa</taxon>
        <taxon>Chordata</taxon>
        <taxon>Craniata</taxon>
        <taxon>Vertebrata</taxon>
        <taxon>Euteleostomi</taxon>
        <taxon>Actinopterygii</taxon>
        <taxon>Neopterygii</taxon>
        <taxon>Teleostei</taxon>
        <taxon>Ostariophysi</taxon>
        <taxon>Cypriniformes</taxon>
        <taxon>Cyprinidae</taxon>
        <taxon>Cyprininae</taxon>
        <taxon>Cyprinus</taxon>
    </lineage>
</organism>
<evidence type="ECO:0000256" key="7">
    <source>
        <dbReference type="ARBA" id="ARBA00023157"/>
    </source>
</evidence>
<dbReference type="Ensembl" id="ENSCCRT00000142053.1">
    <property type="protein sequence ID" value="ENSCCRP00000108162.1"/>
    <property type="gene ID" value="ENSCCRG00000066929.1"/>
</dbReference>
<dbReference type="InterPro" id="IPR001922">
    <property type="entry name" value="Dopamine_D2_rcpt"/>
</dbReference>
<evidence type="ECO:0000256" key="8">
    <source>
        <dbReference type="ARBA" id="ARBA00023170"/>
    </source>
</evidence>
<dbReference type="FunFam" id="1.20.1070.10:FF:000396">
    <property type="entry name" value="D(2) dopamine receptor A"/>
    <property type="match status" value="1"/>
</dbReference>
<dbReference type="GO" id="GO:0042734">
    <property type="term" value="C:presynaptic membrane"/>
    <property type="evidence" value="ECO:0007669"/>
    <property type="project" value="TreeGrafter"/>
</dbReference>
<dbReference type="GO" id="GO:0007195">
    <property type="term" value="P:adenylate cyclase-inhibiting dopamine receptor signaling pathway"/>
    <property type="evidence" value="ECO:0007669"/>
    <property type="project" value="InterPro"/>
</dbReference>
<reference evidence="15" key="1">
    <citation type="submission" date="2025-08" db="UniProtKB">
        <authorList>
            <consortium name="Ensembl"/>
        </authorList>
    </citation>
    <scope>IDENTIFICATION</scope>
</reference>
<dbReference type="PANTHER" id="PTHR24248:SF87">
    <property type="entry name" value="D(2) DOPAMINE RECEPTOR"/>
    <property type="match status" value="1"/>
</dbReference>
<feature type="transmembrane region" description="Helical" evidence="13">
    <location>
        <begin position="150"/>
        <end position="172"/>
    </location>
</feature>
<evidence type="ECO:0000256" key="3">
    <source>
        <dbReference type="ARBA" id="ARBA00022692"/>
    </source>
</evidence>
<evidence type="ECO:0000256" key="9">
    <source>
        <dbReference type="ARBA" id="ARBA00023180"/>
    </source>
</evidence>
<evidence type="ECO:0000313" key="15">
    <source>
        <dbReference type="Ensembl" id="ENSCCRP00000108162.1"/>
    </source>
</evidence>
<keyword evidence="2" id="KW-1003">Cell membrane</keyword>
<dbReference type="PROSITE" id="PS50262">
    <property type="entry name" value="G_PROTEIN_RECEP_F1_2"/>
    <property type="match status" value="1"/>
</dbReference>
<dbReference type="Gene3D" id="1.20.1070.10">
    <property type="entry name" value="Rhodopsin 7-helix transmembrane proteins"/>
    <property type="match status" value="2"/>
</dbReference>
<keyword evidence="8 11" id="KW-0675">Receptor</keyword>
<comment type="similarity">
    <text evidence="11">Belongs to the G-protein coupled receptor 1 family.</text>
</comment>
<keyword evidence="3 11" id="KW-0812">Transmembrane</keyword>
<proteinExistence type="inferred from homology"/>
<feature type="transmembrane region" description="Helical" evidence="13">
    <location>
        <begin position="34"/>
        <end position="57"/>
    </location>
</feature>
<feature type="domain" description="G-protein coupled receptors family 1 profile" evidence="14">
    <location>
        <begin position="49"/>
        <end position="402"/>
    </location>
</feature>
<dbReference type="GO" id="GO:0051481">
    <property type="term" value="P:negative regulation of cytosolic calcium ion concentration"/>
    <property type="evidence" value="ECO:0007669"/>
    <property type="project" value="TreeGrafter"/>
</dbReference>
<sequence>MDFLTEYPYNDTYYDNGTGALNSTSCEAKHQYNYYAMLLTLLIFVIVFGNVLVCMAVSREKALQTTTNYLIVSLAVADLLVATLVMPWVVYLEVVGEWRFSKIHCDVFVTLDVMMCTASILNLCAISIDRYTAVAMPMLYNTRYSSKRRVTVMISVVWVLSFAISCPLLFGLNNTATRDDTIYVVLRKRRKRVNTKRSCKKTGADAQPSLKEKCTHPEDVKLCTVIIKTNGGLPAKNKKAQLIKEVLHQGADVGVDIVAGTSPPEKKKLASTLVVDLPNPSPIHASPSHGECQSNGDEKNGHAKEVQTPKEAKPVETQALPNGKTRTTVTKTMSKRKMSQHKEKKATQMLAIVLGVFIICWLPFFITHILKTHCTSCVVPLEMYNAFTWLGYVNSAVNPIIYTTFNVEFRKAFIKILHC</sequence>
<evidence type="ECO:0000259" key="14">
    <source>
        <dbReference type="PROSITE" id="PS50262"/>
    </source>
</evidence>
<keyword evidence="6 13" id="KW-0472">Membrane</keyword>
<reference evidence="15" key="2">
    <citation type="submission" date="2025-09" db="UniProtKB">
        <authorList>
            <consortium name="Ensembl"/>
        </authorList>
    </citation>
    <scope>IDENTIFICATION</scope>
</reference>
<dbReference type="InterPro" id="IPR000276">
    <property type="entry name" value="GPCR_Rhodpsn"/>
</dbReference>
<dbReference type="PRINTS" id="PR00567">
    <property type="entry name" value="DOPAMINED2R"/>
</dbReference>
<evidence type="ECO:0000256" key="10">
    <source>
        <dbReference type="ARBA" id="ARBA00023224"/>
    </source>
</evidence>
<evidence type="ECO:0000256" key="1">
    <source>
        <dbReference type="ARBA" id="ARBA00004651"/>
    </source>
</evidence>
<evidence type="ECO:0000256" key="6">
    <source>
        <dbReference type="ARBA" id="ARBA00023136"/>
    </source>
</evidence>
<evidence type="ECO:0000256" key="11">
    <source>
        <dbReference type="RuleBase" id="RU000688"/>
    </source>
</evidence>
<dbReference type="PRINTS" id="PR00242">
    <property type="entry name" value="DOPAMINER"/>
</dbReference>
<evidence type="ECO:0000256" key="12">
    <source>
        <dbReference type="SAM" id="MobiDB-lite"/>
    </source>
</evidence>
<feature type="region of interest" description="Disordered" evidence="12">
    <location>
        <begin position="278"/>
        <end position="328"/>
    </location>
</feature>
<dbReference type="GO" id="GO:0071881">
    <property type="term" value="P:adenylate cyclase-inhibiting adrenergic receptor signaling pathway"/>
    <property type="evidence" value="ECO:0007669"/>
    <property type="project" value="UniProtKB-ARBA"/>
</dbReference>